<proteinExistence type="inferred from homology"/>
<keyword evidence="3" id="KW-0325">Glycoprotein</keyword>
<evidence type="ECO:0000256" key="2">
    <source>
        <dbReference type="ARBA" id="ARBA00022729"/>
    </source>
</evidence>
<dbReference type="PANTHER" id="PTHR31052">
    <property type="entry name" value="COBRA-LIKE PROTEIN 7"/>
    <property type="match status" value="1"/>
</dbReference>
<dbReference type="InterPro" id="IPR006918">
    <property type="entry name" value="COBRA_pln"/>
</dbReference>
<organism evidence="4">
    <name type="scientific">Davidia involucrata</name>
    <name type="common">Dove tree</name>
    <dbReference type="NCBI Taxonomy" id="16924"/>
    <lineage>
        <taxon>Eukaryota</taxon>
        <taxon>Viridiplantae</taxon>
        <taxon>Streptophyta</taxon>
        <taxon>Embryophyta</taxon>
        <taxon>Tracheophyta</taxon>
        <taxon>Spermatophyta</taxon>
        <taxon>Magnoliopsida</taxon>
        <taxon>eudicotyledons</taxon>
        <taxon>Gunneridae</taxon>
        <taxon>Pentapetalae</taxon>
        <taxon>asterids</taxon>
        <taxon>Cornales</taxon>
        <taxon>Nyssaceae</taxon>
        <taxon>Davidia</taxon>
    </lineage>
</organism>
<comment type="similarity">
    <text evidence="1">Belongs to the COBRA family.</text>
</comment>
<evidence type="ECO:0000256" key="1">
    <source>
        <dbReference type="ARBA" id="ARBA00005507"/>
    </source>
</evidence>
<accession>A0A5B7BA61</accession>
<dbReference type="AlphaFoldDB" id="A0A5B7BA61"/>
<dbReference type="PANTHER" id="PTHR31052:SF3">
    <property type="entry name" value="COBRA-LIKE PROTEIN 7"/>
    <property type="match status" value="1"/>
</dbReference>
<name>A0A5B7BA61_DAVIN</name>
<evidence type="ECO:0000313" key="5">
    <source>
        <dbReference type="EMBL" id="MPA64354.1"/>
    </source>
</evidence>
<dbReference type="EMBL" id="GHES01033794">
    <property type="protein sequence ID" value="MPA64353.1"/>
    <property type="molecule type" value="Transcribed_RNA"/>
</dbReference>
<dbReference type="EMBL" id="GHES01033795">
    <property type="protein sequence ID" value="MPA64354.1"/>
    <property type="molecule type" value="Transcribed_RNA"/>
</dbReference>
<dbReference type="GO" id="GO:0010215">
    <property type="term" value="P:cellulose microfibril organization"/>
    <property type="evidence" value="ECO:0007669"/>
    <property type="project" value="InterPro"/>
</dbReference>
<gene>
    <name evidence="4" type="ORF">Din_033794</name>
    <name evidence="5" type="ORF">Din_033795</name>
</gene>
<evidence type="ECO:0000256" key="3">
    <source>
        <dbReference type="ARBA" id="ARBA00023180"/>
    </source>
</evidence>
<keyword evidence="2" id="KW-0732">Signal</keyword>
<dbReference type="Pfam" id="PF04833">
    <property type="entry name" value="COBRA"/>
    <property type="match status" value="1"/>
</dbReference>
<evidence type="ECO:0000313" key="4">
    <source>
        <dbReference type="EMBL" id="MPA64353.1"/>
    </source>
</evidence>
<sequence length="103" mass="11446">MDPTKSKSVFLMQVYKMPPDLDRTQLTPPQNWKINGTLNPDYQCGPPVQVTPSLFPDPSGLPSKSTAIASWQVVCNITHSKLESPKYCASFSAFFNDSVQHLC</sequence>
<reference evidence="4" key="1">
    <citation type="submission" date="2019-08" db="EMBL/GenBank/DDBJ databases">
        <title>Reference gene set and small RNA set construction with multiple tissues from Davidia involucrata Baill.</title>
        <authorList>
            <person name="Yang H."/>
            <person name="Zhou C."/>
            <person name="Li G."/>
            <person name="Wang J."/>
            <person name="Gao P."/>
            <person name="Wang M."/>
            <person name="Wang R."/>
            <person name="Zhao Y."/>
        </authorList>
    </citation>
    <scope>NUCLEOTIDE SEQUENCE</scope>
    <source>
        <tissue evidence="4">Mixed with DoveR01_LX</tissue>
    </source>
</reference>
<protein>
    <submittedName>
        <fullName evidence="4">Putative COBRA-like protein 7</fullName>
    </submittedName>
</protein>
<dbReference type="GO" id="GO:0016020">
    <property type="term" value="C:membrane"/>
    <property type="evidence" value="ECO:0007669"/>
    <property type="project" value="InterPro"/>
</dbReference>